<dbReference type="GO" id="GO:0008270">
    <property type="term" value="F:zinc ion binding"/>
    <property type="evidence" value="ECO:0007669"/>
    <property type="project" value="UniProtKB-KW"/>
</dbReference>
<dbReference type="FunFam" id="3.30.160.60:FF:002058">
    <property type="entry name" value="YML081W-like protein"/>
    <property type="match status" value="1"/>
</dbReference>
<protein>
    <submittedName>
        <fullName evidence="10">DEKNAAC105067</fullName>
    </submittedName>
</protein>
<accession>A0A448YSC9</accession>
<evidence type="ECO:0000313" key="11">
    <source>
        <dbReference type="Proteomes" id="UP000290900"/>
    </source>
</evidence>
<dbReference type="EMBL" id="CAACVR010000056">
    <property type="protein sequence ID" value="VEU23816.1"/>
    <property type="molecule type" value="Genomic_DNA"/>
</dbReference>
<dbReference type="Pfam" id="PF00096">
    <property type="entry name" value="zf-C2H2"/>
    <property type="match status" value="2"/>
</dbReference>
<keyword evidence="11" id="KW-1185">Reference proteome</keyword>
<dbReference type="PANTHER" id="PTHR40626:SF13">
    <property type="entry name" value="RESPIRATION FACTOR 2-RELATED"/>
    <property type="match status" value="1"/>
</dbReference>
<evidence type="ECO:0000256" key="7">
    <source>
        <dbReference type="PROSITE-ProRule" id="PRU00042"/>
    </source>
</evidence>
<dbReference type="InParanoid" id="A0A448YSC9"/>
<dbReference type="GO" id="GO:0000978">
    <property type="term" value="F:RNA polymerase II cis-regulatory region sequence-specific DNA binding"/>
    <property type="evidence" value="ECO:0007669"/>
    <property type="project" value="InterPro"/>
</dbReference>
<dbReference type="GO" id="GO:0005634">
    <property type="term" value="C:nucleus"/>
    <property type="evidence" value="ECO:0007669"/>
    <property type="project" value="UniProtKB-SubCell"/>
</dbReference>
<sequence length="1198" mass="133020">MTAPARDEGPSRSSPVAAEADLLKISSSGSSPLSSSTSPASAQKRSLDPEDGAVPVNQNQKKSAPTRIDRSRPHVCATCTRAFARLEHLKRHERSHTNEKPFQCAACGRCFARRDLVLRHQQKLHASLPTNNRANAPRKARGSRVLPKEGEIVSDYLNNNINIVRNNTSTQLPLPNKSNRLADGVYLMDQEISPTTTLKPSYGGPSKKAAERSLSKVQRKHRKSSTSSSSVSPPNFVSSPATGSTTSSGRDSLPSIHESTTSTFFGSTGSQTQGQNPQNSAQNIAFNDPNFLQFGVTPSSTNFRDQRHASFSAAASGSYTGFPETHLDRTIDVLASIEREAPQQVNFSSPQMKHQPDGHFEYMDISELEHLDIQGLNDLTMNLANNGNFSLNPSNPNVLMEGFMRNNQTDQKRNDDFASFGRGYQSLFSTKAPPSTNTSRNPGSGSLESSGESSVGSGAPVQFAASTQTPVTNSPFSPLQQKNPDASILGRLQKMTSGSSVTTSDAQPQEGMGPDDWLSEFINAPIEKEFPVVSDHIGFADSPSTDHSNCSPASPENNLSQYFRSRQLDLYKHLQIPDQQQKSMVPGRCSEKVLVYIMNTYHLKESQFPQLEDLNHYLALYEIEFSKYFPFVHIPSLNVDNHLDQIPLLLSMAAIGALYSFHARNSSTLFNFSRFLIHNFMESRLNTNDLNHVPLHITQALLLHLFLGMFHNDVEVTKLTGRQLTSLVSLVKATKLDMPIETFLMPSSLSADITTLNDGTQKSQQLLKSCHDYFILAQSRIKTVHVLHYLSVLYGSFTGSSIELNADDIKCGSPCPIEDLWKAKTCNEWLNLLKNNNIKVDSKFSLIRLSNGLNSYRDLWRDLTNLTLDEDIGLRSMLSLLMSLNGFIHNERMSIERSVRSEGGKIAKWRMDERPYIESLLKSWETCFVRNGGLLVPKGQNLHVINRSSSLKLILPLLSFAKIRKCIYLSPILAKVWIRDWEGMNVEIQKLSRDPEALRDSISYCLDIINLWIEIISITNDAEKTSIRTPIFFLTCLFTATLMISEYLYNLEAWANRYLENNESPESLTTADRVLWLRAENVFKKVEKNLLPAGANNTSYSEFLRIQAKGALDADSLDDEIARLALDPDNLNHIAGILVSGRLSARCLSMGVRILADAPVWPIALVFAEALKARATAIHQHLSTFTPKSVSSDGSARS</sequence>
<feature type="compositionally biased region" description="Polar residues" evidence="8">
    <location>
        <begin position="495"/>
        <end position="507"/>
    </location>
</feature>
<evidence type="ECO:0000256" key="3">
    <source>
        <dbReference type="ARBA" id="ARBA00022737"/>
    </source>
</evidence>
<feature type="compositionally biased region" description="Low complexity" evidence="8">
    <location>
        <begin position="26"/>
        <end position="42"/>
    </location>
</feature>
<feature type="domain" description="C2H2-type" evidence="9">
    <location>
        <begin position="74"/>
        <end position="101"/>
    </location>
</feature>
<keyword evidence="5" id="KW-0862">Zinc</keyword>
<dbReference type="PROSITE" id="PS50157">
    <property type="entry name" value="ZINC_FINGER_C2H2_2"/>
    <property type="match status" value="2"/>
</dbReference>
<evidence type="ECO:0000259" key="9">
    <source>
        <dbReference type="PROSITE" id="PS50157"/>
    </source>
</evidence>
<evidence type="ECO:0000256" key="1">
    <source>
        <dbReference type="ARBA" id="ARBA00004123"/>
    </source>
</evidence>
<evidence type="ECO:0000256" key="2">
    <source>
        <dbReference type="ARBA" id="ARBA00022723"/>
    </source>
</evidence>
<keyword evidence="6" id="KW-0539">Nucleus</keyword>
<evidence type="ECO:0000256" key="5">
    <source>
        <dbReference type="ARBA" id="ARBA00022833"/>
    </source>
</evidence>
<dbReference type="InterPro" id="IPR036236">
    <property type="entry name" value="Znf_C2H2_sf"/>
</dbReference>
<evidence type="ECO:0000256" key="4">
    <source>
        <dbReference type="ARBA" id="ARBA00022771"/>
    </source>
</evidence>
<dbReference type="Gene3D" id="3.30.160.60">
    <property type="entry name" value="Classic Zinc Finger"/>
    <property type="match status" value="2"/>
</dbReference>
<proteinExistence type="predicted"/>
<feature type="region of interest" description="Disordered" evidence="8">
    <location>
        <begin position="426"/>
        <end position="459"/>
    </location>
</feature>
<organism evidence="10 11">
    <name type="scientific">Brettanomyces naardenensis</name>
    <name type="common">Yeast</name>
    <dbReference type="NCBI Taxonomy" id="13370"/>
    <lineage>
        <taxon>Eukaryota</taxon>
        <taxon>Fungi</taxon>
        <taxon>Dikarya</taxon>
        <taxon>Ascomycota</taxon>
        <taxon>Saccharomycotina</taxon>
        <taxon>Pichiomycetes</taxon>
        <taxon>Pichiales</taxon>
        <taxon>Pichiaceae</taxon>
        <taxon>Brettanomyces</taxon>
    </lineage>
</organism>
<dbReference type="SMART" id="SM00355">
    <property type="entry name" value="ZnF_C2H2"/>
    <property type="match status" value="2"/>
</dbReference>
<dbReference type="PROSITE" id="PS00028">
    <property type="entry name" value="ZINC_FINGER_C2H2_1"/>
    <property type="match status" value="2"/>
</dbReference>
<feature type="compositionally biased region" description="Polar residues" evidence="8">
    <location>
        <begin position="426"/>
        <end position="442"/>
    </location>
</feature>
<feature type="compositionally biased region" description="Basic and acidic residues" evidence="8">
    <location>
        <begin position="1"/>
        <end position="10"/>
    </location>
</feature>
<evidence type="ECO:0000256" key="8">
    <source>
        <dbReference type="SAM" id="MobiDB-lite"/>
    </source>
</evidence>
<feature type="compositionally biased region" description="Low complexity" evidence="8">
    <location>
        <begin position="259"/>
        <end position="275"/>
    </location>
</feature>
<evidence type="ECO:0000313" key="10">
    <source>
        <dbReference type="EMBL" id="VEU23816.1"/>
    </source>
</evidence>
<dbReference type="PANTHER" id="PTHR40626">
    <property type="entry name" value="MIP31509P"/>
    <property type="match status" value="1"/>
</dbReference>
<keyword evidence="3" id="KW-0677">Repeat</keyword>
<comment type="subcellular location">
    <subcellularLocation>
        <location evidence="1">Nucleus</location>
    </subcellularLocation>
</comment>
<dbReference type="FunCoup" id="A0A448YSC9">
    <property type="interactions" value="788"/>
</dbReference>
<name>A0A448YSC9_BRENA</name>
<dbReference type="GO" id="GO:0000785">
    <property type="term" value="C:chromatin"/>
    <property type="evidence" value="ECO:0007669"/>
    <property type="project" value="TreeGrafter"/>
</dbReference>
<dbReference type="InterPro" id="IPR013087">
    <property type="entry name" value="Znf_C2H2_type"/>
</dbReference>
<feature type="region of interest" description="Disordered" evidence="8">
    <location>
        <begin position="1"/>
        <end position="71"/>
    </location>
</feature>
<keyword evidence="4 7" id="KW-0863">Zinc-finger</keyword>
<dbReference type="Proteomes" id="UP000290900">
    <property type="component" value="Unassembled WGS sequence"/>
</dbReference>
<feature type="compositionally biased region" description="Low complexity" evidence="8">
    <location>
        <begin position="225"/>
        <end position="249"/>
    </location>
</feature>
<feature type="domain" description="C2H2-type" evidence="9">
    <location>
        <begin position="102"/>
        <end position="130"/>
    </location>
</feature>
<dbReference type="InterPro" id="IPR051059">
    <property type="entry name" value="VerF-like"/>
</dbReference>
<dbReference type="AlphaFoldDB" id="A0A448YSC9"/>
<feature type="compositionally biased region" description="Low complexity" evidence="8">
    <location>
        <begin position="443"/>
        <end position="458"/>
    </location>
</feature>
<dbReference type="GO" id="GO:0000981">
    <property type="term" value="F:DNA-binding transcription factor activity, RNA polymerase II-specific"/>
    <property type="evidence" value="ECO:0007669"/>
    <property type="project" value="InterPro"/>
</dbReference>
<dbReference type="OrthoDB" id="6077919at2759"/>
<dbReference type="STRING" id="13370.A0A448YSC9"/>
<feature type="region of interest" description="Disordered" evidence="8">
    <location>
        <begin position="195"/>
        <end position="284"/>
    </location>
</feature>
<feature type="region of interest" description="Disordered" evidence="8">
    <location>
        <begin position="495"/>
        <end position="517"/>
    </location>
</feature>
<dbReference type="CDD" id="cd12148">
    <property type="entry name" value="fungal_TF_MHR"/>
    <property type="match status" value="1"/>
</dbReference>
<evidence type="ECO:0000256" key="6">
    <source>
        <dbReference type="ARBA" id="ARBA00023242"/>
    </source>
</evidence>
<keyword evidence="2" id="KW-0479">Metal-binding</keyword>
<reference evidence="10 11" key="1">
    <citation type="submission" date="2018-12" db="EMBL/GenBank/DDBJ databases">
        <authorList>
            <person name="Tiukova I."/>
            <person name="Dainat J."/>
        </authorList>
    </citation>
    <scope>NUCLEOTIDE SEQUENCE [LARGE SCALE GENOMIC DNA]</scope>
</reference>
<gene>
    <name evidence="10" type="ORF">BRENAR_LOCUS4545</name>
</gene>
<dbReference type="FunFam" id="3.30.160.60:FF:000065">
    <property type="entry name" value="B-cell CLL/lymphoma 6, member B"/>
    <property type="match status" value="1"/>
</dbReference>
<dbReference type="SUPFAM" id="SSF57667">
    <property type="entry name" value="beta-beta-alpha zinc fingers"/>
    <property type="match status" value="1"/>
</dbReference>